<dbReference type="GO" id="GO:0005829">
    <property type="term" value="C:cytosol"/>
    <property type="evidence" value="ECO:0007669"/>
    <property type="project" value="TreeGrafter"/>
</dbReference>
<dbReference type="InterPro" id="IPR009057">
    <property type="entry name" value="Homeodomain-like_sf"/>
</dbReference>
<dbReference type="Pfam" id="PF12833">
    <property type="entry name" value="HTH_18"/>
    <property type="match status" value="1"/>
</dbReference>
<keyword evidence="6" id="KW-1185">Reference proteome</keyword>
<evidence type="ECO:0000313" key="6">
    <source>
        <dbReference type="Proteomes" id="UP000004931"/>
    </source>
</evidence>
<dbReference type="PRINTS" id="PR00032">
    <property type="entry name" value="HTHARAC"/>
</dbReference>
<protein>
    <submittedName>
        <fullName evidence="5">Probable transcriptional regulator protein, AraC family</fullName>
    </submittedName>
</protein>
<dbReference type="SUPFAM" id="SSF46689">
    <property type="entry name" value="Homeodomain-like"/>
    <property type="match status" value="1"/>
</dbReference>
<proteinExistence type="predicted"/>
<name>A0Y8B8_9GAMM</name>
<dbReference type="Pfam" id="PF12625">
    <property type="entry name" value="Arabinose_bd"/>
    <property type="match status" value="1"/>
</dbReference>
<reference evidence="5 6" key="1">
    <citation type="journal article" date="2010" name="J. Bacteriol.">
        <title>Genome sequence of the oligotrophic marine Gammaproteobacterium HTCC2143, isolated from the Oregon Coast.</title>
        <authorList>
            <person name="Oh H.M."/>
            <person name="Kang I."/>
            <person name="Ferriera S."/>
            <person name="Giovannoni S.J."/>
            <person name="Cho J.C."/>
        </authorList>
    </citation>
    <scope>NUCLEOTIDE SEQUENCE [LARGE SCALE GENOMIC DNA]</scope>
    <source>
        <strain evidence="5 6">HTCC2143</strain>
    </source>
</reference>
<evidence type="ECO:0000256" key="2">
    <source>
        <dbReference type="ARBA" id="ARBA00023125"/>
    </source>
</evidence>
<comment type="caution">
    <text evidence="5">The sequence shown here is derived from an EMBL/GenBank/DDBJ whole genome shotgun (WGS) entry which is preliminary data.</text>
</comment>
<gene>
    <name evidence="5" type="ORF">GP2143_13991</name>
</gene>
<dbReference type="Proteomes" id="UP000004931">
    <property type="component" value="Unassembled WGS sequence"/>
</dbReference>
<dbReference type="PROSITE" id="PS01124">
    <property type="entry name" value="HTH_ARAC_FAMILY_2"/>
    <property type="match status" value="1"/>
</dbReference>
<evidence type="ECO:0000259" key="4">
    <source>
        <dbReference type="PROSITE" id="PS01124"/>
    </source>
</evidence>
<dbReference type="eggNOG" id="COG2207">
    <property type="taxonomic scope" value="Bacteria"/>
</dbReference>
<dbReference type="PANTHER" id="PTHR47894">
    <property type="entry name" value="HTH-TYPE TRANSCRIPTIONAL REGULATOR GADX"/>
    <property type="match status" value="1"/>
</dbReference>
<keyword evidence="3" id="KW-0804">Transcription</keyword>
<evidence type="ECO:0000256" key="3">
    <source>
        <dbReference type="ARBA" id="ARBA00023163"/>
    </source>
</evidence>
<keyword evidence="1" id="KW-0805">Transcription regulation</keyword>
<dbReference type="InterPro" id="IPR018060">
    <property type="entry name" value="HTH_AraC"/>
</dbReference>
<feature type="domain" description="HTH araC/xylS-type" evidence="4">
    <location>
        <begin position="229"/>
        <end position="326"/>
    </location>
</feature>
<dbReference type="GO" id="GO:0000976">
    <property type="term" value="F:transcription cis-regulatory region binding"/>
    <property type="evidence" value="ECO:0007669"/>
    <property type="project" value="TreeGrafter"/>
</dbReference>
<dbReference type="STRING" id="247633.GP2143_13991"/>
<organism evidence="5 6">
    <name type="scientific">marine gamma proteobacterium HTCC2143</name>
    <dbReference type="NCBI Taxonomy" id="247633"/>
    <lineage>
        <taxon>Bacteria</taxon>
        <taxon>Pseudomonadati</taxon>
        <taxon>Pseudomonadota</taxon>
        <taxon>Gammaproteobacteria</taxon>
        <taxon>Cellvibrionales</taxon>
        <taxon>Spongiibacteraceae</taxon>
        <taxon>BD1-7 clade</taxon>
    </lineage>
</organism>
<dbReference type="GO" id="GO:0003700">
    <property type="term" value="F:DNA-binding transcription factor activity"/>
    <property type="evidence" value="ECO:0007669"/>
    <property type="project" value="InterPro"/>
</dbReference>
<evidence type="ECO:0000256" key="1">
    <source>
        <dbReference type="ARBA" id="ARBA00023015"/>
    </source>
</evidence>
<dbReference type="AlphaFoldDB" id="A0Y8B8"/>
<dbReference type="InterPro" id="IPR032687">
    <property type="entry name" value="AraC-type_N"/>
</dbReference>
<keyword evidence="2" id="KW-0238">DNA-binding</keyword>
<dbReference type="EMBL" id="AAVT01000001">
    <property type="protein sequence ID" value="EAW32372.1"/>
    <property type="molecule type" value="Genomic_DNA"/>
</dbReference>
<dbReference type="InterPro" id="IPR020449">
    <property type="entry name" value="Tscrpt_reg_AraC-type_HTH"/>
</dbReference>
<dbReference type="SMART" id="SM00342">
    <property type="entry name" value="HTH_ARAC"/>
    <property type="match status" value="1"/>
</dbReference>
<accession>A0Y8B8</accession>
<evidence type="ECO:0000313" key="5">
    <source>
        <dbReference type="EMBL" id="EAW32372.1"/>
    </source>
</evidence>
<dbReference type="Gene3D" id="1.10.10.60">
    <property type="entry name" value="Homeodomain-like"/>
    <property type="match status" value="1"/>
</dbReference>
<sequence>MRGVDLYTVLAAGGHSPESIRHLCSLAGVSENALRASNSYLPIKIVWRVFSANVAYLKDSLSGLGGQQLFTGATELMTARAMQEPTFSKAIVAFASASNAIASELEVRVVRRHGDMRLSLVFRNNMTTARQIFLEVVALFWHCTFCWLIGELAPVVRVSTSSSRGGVGYHLMGSFGCPVVFKGSGIELVYGKDVLARAIAPPPLSNWRSDVILIVEDLIHAIREDVDRGGVVEYTQRALLNGVTDQNTIAASAGMSVATLRRRLADVGTSFRAIKEDELAAQAMLLIHQGKTIDEIAEQLGYSEPRSFRRAFQRRFGESPSEYRSRFHIIP</sequence>
<dbReference type="PANTHER" id="PTHR47894:SF1">
    <property type="entry name" value="HTH-TYPE TRANSCRIPTIONAL REGULATOR VQSM"/>
    <property type="match status" value="1"/>
</dbReference>